<feature type="non-terminal residue" evidence="1">
    <location>
        <position position="1"/>
    </location>
</feature>
<protein>
    <submittedName>
        <fullName evidence="1">Uncharacterized protein</fullName>
    </submittedName>
</protein>
<sequence length="57" mass="6511">IDFLWTEATKVKTDACLTNIEKYKKSPSAESNSQKEEFSLTKCVQIIEGMEKIDNNI</sequence>
<dbReference type="Proteomes" id="UP000237000">
    <property type="component" value="Unassembled WGS sequence"/>
</dbReference>
<reference evidence="2" key="1">
    <citation type="submission" date="2016-06" db="EMBL/GenBank/DDBJ databases">
        <title>Parallel loss of symbiosis genes in relatives of nitrogen-fixing non-legume Parasponia.</title>
        <authorList>
            <person name="Van Velzen R."/>
            <person name="Holmer R."/>
            <person name="Bu F."/>
            <person name="Rutten L."/>
            <person name="Van Zeijl A."/>
            <person name="Liu W."/>
            <person name="Santuari L."/>
            <person name="Cao Q."/>
            <person name="Sharma T."/>
            <person name="Shen D."/>
            <person name="Roswanjaya Y."/>
            <person name="Wardhani T."/>
            <person name="Kalhor M.S."/>
            <person name="Jansen J."/>
            <person name="Van den Hoogen J."/>
            <person name="Gungor B."/>
            <person name="Hartog M."/>
            <person name="Hontelez J."/>
            <person name="Verver J."/>
            <person name="Yang W.-C."/>
            <person name="Schijlen E."/>
            <person name="Repin R."/>
            <person name="Schilthuizen M."/>
            <person name="Schranz E."/>
            <person name="Heidstra R."/>
            <person name="Miyata K."/>
            <person name="Fedorova E."/>
            <person name="Kohlen W."/>
            <person name="Bisseling T."/>
            <person name="Smit S."/>
            <person name="Geurts R."/>
        </authorList>
    </citation>
    <scope>NUCLEOTIDE SEQUENCE [LARGE SCALE GENOMIC DNA]</scope>
    <source>
        <strain evidence="2">cv. RG33-2</strain>
    </source>
</reference>
<keyword evidence="2" id="KW-1185">Reference proteome</keyword>
<dbReference type="OrthoDB" id="686198at2759"/>
<organism evidence="1 2">
    <name type="scientific">Trema orientale</name>
    <name type="common">Charcoal tree</name>
    <name type="synonym">Celtis orientalis</name>
    <dbReference type="NCBI Taxonomy" id="63057"/>
    <lineage>
        <taxon>Eukaryota</taxon>
        <taxon>Viridiplantae</taxon>
        <taxon>Streptophyta</taxon>
        <taxon>Embryophyta</taxon>
        <taxon>Tracheophyta</taxon>
        <taxon>Spermatophyta</taxon>
        <taxon>Magnoliopsida</taxon>
        <taxon>eudicotyledons</taxon>
        <taxon>Gunneridae</taxon>
        <taxon>Pentapetalae</taxon>
        <taxon>rosids</taxon>
        <taxon>fabids</taxon>
        <taxon>Rosales</taxon>
        <taxon>Cannabaceae</taxon>
        <taxon>Trema</taxon>
    </lineage>
</organism>
<evidence type="ECO:0000313" key="2">
    <source>
        <dbReference type="Proteomes" id="UP000237000"/>
    </source>
</evidence>
<dbReference type="InParanoid" id="A0A2P5BF10"/>
<dbReference type="EMBL" id="JXTC01000536">
    <property type="protein sequence ID" value="PON47346.1"/>
    <property type="molecule type" value="Genomic_DNA"/>
</dbReference>
<accession>A0A2P5BF10</accession>
<comment type="caution">
    <text evidence="1">The sequence shown here is derived from an EMBL/GenBank/DDBJ whole genome shotgun (WGS) entry which is preliminary data.</text>
</comment>
<dbReference type="AlphaFoldDB" id="A0A2P5BF10"/>
<proteinExistence type="predicted"/>
<gene>
    <name evidence="1" type="ORF">TorRG33x02_323510</name>
</gene>
<name>A0A2P5BF10_TREOI</name>
<evidence type="ECO:0000313" key="1">
    <source>
        <dbReference type="EMBL" id="PON47346.1"/>
    </source>
</evidence>